<evidence type="ECO:0000313" key="2">
    <source>
        <dbReference type="EMBL" id="TMR27074.1"/>
    </source>
</evidence>
<feature type="region of interest" description="Disordered" evidence="1">
    <location>
        <begin position="1"/>
        <end position="26"/>
    </location>
</feature>
<proteinExistence type="predicted"/>
<dbReference type="InterPro" id="IPR036689">
    <property type="entry name" value="ESAT-6-like_sf"/>
</dbReference>
<dbReference type="EMBL" id="VCKX01000178">
    <property type="protein sequence ID" value="TMR27074.1"/>
    <property type="molecule type" value="Genomic_DNA"/>
</dbReference>
<sequence>MSAGVSRPAREGDPVGAEPQTQVSESDLKAAITLIEDAATRLRTIQMNLDTAGVTLKAHWVGQSEAAFDAVHKKWHERMDVILGSLRRLAENIGSSNTNYASFNQERTEAINQIAALINAAPMSR</sequence>
<evidence type="ECO:0008006" key="4">
    <source>
        <dbReference type="Google" id="ProtNLM"/>
    </source>
</evidence>
<name>A0A5S4G3I6_9ACTN</name>
<dbReference type="OrthoDB" id="3531238at2"/>
<dbReference type="InterPro" id="IPR010310">
    <property type="entry name" value="T7SS_ESAT-6-like"/>
</dbReference>
<evidence type="ECO:0000256" key="1">
    <source>
        <dbReference type="SAM" id="MobiDB-lite"/>
    </source>
</evidence>
<dbReference type="Pfam" id="PF06013">
    <property type="entry name" value="WXG100"/>
    <property type="match status" value="1"/>
</dbReference>
<protein>
    <recommendedName>
        <fullName evidence="4">WXG100 family type VII secretion target</fullName>
    </recommendedName>
</protein>
<evidence type="ECO:0000313" key="3">
    <source>
        <dbReference type="Proteomes" id="UP000306628"/>
    </source>
</evidence>
<reference evidence="2 3" key="1">
    <citation type="submission" date="2019-05" db="EMBL/GenBank/DDBJ databases">
        <title>Draft genome sequence of Nonomuraea zeae DSM 100528.</title>
        <authorList>
            <person name="Saricaoglu S."/>
            <person name="Isik K."/>
        </authorList>
    </citation>
    <scope>NUCLEOTIDE SEQUENCE [LARGE SCALE GENOMIC DNA]</scope>
    <source>
        <strain evidence="2 3">DSM 100528</strain>
    </source>
</reference>
<dbReference type="Proteomes" id="UP000306628">
    <property type="component" value="Unassembled WGS sequence"/>
</dbReference>
<comment type="caution">
    <text evidence="2">The sequence shown here is derived from an EMBL/GenBank/DDBJ whole genome shotgun (WGS) entry which is preliminary data.</text>
</comment>
<accession>A0A5S4G3I6</accession>
<dbReference type="SUPFAM" id="SSF140453">
    <property type="entry name" value="EsxAB dimer-like"/>
    <property type="match status" value="1"/>
</dbReference>
<gene>
    <name evidence="2" type="ORF">ETD85_40320</name>
</gene>
<dbReference type="AlphaFoldDB" id="A0A5S4G3I6"/>
<keyword evidence="3" id="KW-1185">Reference proteome</keyword>
<dbReference type="Gene3D" id="1.10.287.1060">
    <property type="entry name" value="ESAT-6-like"/>
    <property type="match status" value="1"/>
</dbReference>
<organism evidence="2 3">
    <name type="scientific">Nonomuraea zeae</name>
    <dbReference type="NCBI Taxonomy" id="1642303"/>
    <lineage>
        <taxon>Bacteria</taxon>
        <taxon>Bacillati</taxon>
        <taxon>Actinomycetota</taxon>
        <taxon>Actinomycetes</taxon>
        <taxon>Streptosporangiales</taxon>
        <taxon>Streptosporangiaceae</taxon>
        <taxon>Nonomuraea</taxon>
    </lineage>
</organism>